<dbReference type="InterPro" id="IPR007374">
    <property type="entry name" value="ASCH_domain"/>
</dbReference>
<organism evidence="2">
    <name type="scientific">marine sediment metagenome</name>
    <dbReference type="NCBI Taxonomy" id="412755"/>
    <lineage>
        <taxon>unclassified sequences</taxon>
        <taxon>metagenomes</taxon>
        <taxon>ecological metagenomes</taxon>
    </lineage>
</organism>
<dbReference type="EMBL" id="LAZR01015127">
    <property type="protein sequence ID" value="KKM14523.1"/>
    <property type="molecule type" value="Genomic_DNA"/>
</dbReference>
<proteinExistence type="predicted"/>
<dbReference type="SUPFAM" id="SSF88697">
    <property type="entry name" value="PUA domain-like"/>
    <property type="match status" value="1"/>
</dbReference>
<name>A0A0F9JXB5_9ZZZZ</name>
<evidence type="ECO:0000259" key="1">
    <source>
        <dbReference type="Pfam" id="PF04266"/>
    </source>
</evidence>
<reference evidence="2" key="1">
    <citation type="journal article" date="2015" name="Nature">
        <title>Complex archaea that bridge the gap between prokaryotes and eukaryotes.</title>
        <authorList>
            <person name="Spang A."/>
            <person name="Saw J.H."/>
            <person name="Jorgensen S.L."/>
            <person name="Zaremba-Niedzwiedzka K."/>
            <person name="Martijn J."/>
            <person name="Lind A.E."/>
            <person name="van Eijk R."/>
            <person name="Schleper C."/>
            <person name="Guy L."/>
            <person name="Ettema T.J."/>
        </authorList>
    </citation>
    <scope>NUCLEOTIDE SEQUENCE</scope>
</reference>
<evidence type="ECO:0000313" key="2">
    <source>
        <dbReference type="EMBL" id="KKM14523.1"/>
    </source>
</evidence>
<feature type="domain" description="ASCH" evidence="1">
    <location>
        <begin position="4"/>
        <end position="45"/>
    </location>
</feature>
<dbReference type="InterPro" id="IPR015947">
    <property type="entry name" value="PUA-like_sf"/>
</dbReference>
<gene>
    <name evidence="2" type="ORF">LCGC14_1705300</name>
</gene>
<accession>A0A0F9JXB5</accession>
<dbReference type="AlphaFoldDB" id="A0A0F9JXB5"/>
<dbReference type="Pfam" id="PF04266">
    <property type="entry name" value="ASCH"/>
    <property type="match status" value="1"/>
</dbReference>
<sequence>MPALNFKKEFADLVESGEKTQTIRRPRKRPIYTGDKLYLYTGMRTKSCRKLGEGVCKNVKQITISSDGWVNVDHIEFPASRIAYKDGFNSVEDFIGFFLKRYGLPFRGILIEWCQDGEKDPIKT</sequence>
<comment type="caution">
    <text evidence="2">The sequence shown here is derived from an EMBL/GenBank/DDBJ whole genome shotgun (WGS) entry which is preliminary data.</text>
</comment>
<protein>
    <recommendedName>
        <fullName evidence="1">ASCH domain-containing protein</fullName>
    </recommendedName>
</protein>